<dbReference type="RefSeq" id="WP_133502882.1">
    <property type="nucleotide sequence ID" value="NZ_SNXC01000010.1"/>
</dbReference>
<dbReference type="PANTHER" id="PTHR38776:SF1">
    <property type="entry name" value="MLTA-INTERACTING PROTEIN-RELATED"/>
    <property type="match status" value="1"/>
</dbReference>
<sequence length="248" mass="26872">MQMFSNRNFVMSMVCITISGSAFAENGLEATLGAGVLQMQSHVKGEKSETEFFPMVELSYGGFSLSADGLGYTYELSPLSAVFFSLGTRNSTVDGGNLTLSNLTKRDDATEVGVAWIKNEPMFELTTYLNADISNTHKGFEVGFDLGKPMMFAGGYLTPSIGVNYLSEDLVNYYYGVSSSEASNGIKSYDADGSLGANLGLEYVYKIYSGWHSYTAVSWDYLGSGVGDSSIVERDSVWSGIIGIVYEF</sequence>
<evidence type="ECO:0000256" key="2">
    <source>
        <dbReference type="ARBA" id="ARBA00005722"/>
    </source>
</evidence>
<evidence type="ECO:0000256" key="4">
    <source>
        <dbReference type="ARBA" id="ARBA00023136"/>
    </source>
</evidence>
<comment type="caution">
    <text evidence="7">The sequence shown here is derived from an EMBL/GenBank/DDBJ whole genome shotgun (WGS) entry which is preliminary data.</text>
</comment>
<dbReference type="Proteomes" id="UP000294656">
    <property type="component" value="Unassembled WGS sequence"/>
</dbReference>
<comment type="subcellular location">
    <subcellularLocation>
        <location evidence="1">Cell outer membrane</location>
    </subcellularLocation>
</comment>
<comment type="similarity">
    <text evidence="2">Belongs to the MipA/OmpV family.</text>
</comment>
<evidence type="ECO:0000313" key="8">
    <source>
        <dbReference type="Proteomes" id="UP000294656"/>
    </source>
</evidence>
<dbReference type="OrthoDB" id="8562138at2"/>
<reference evidence="7 8" key="1">
    <citation type="submission" date="2019-03" db="EMBL/GenBank/DDBJ databases">
        <title>Genomic Encyclopedia of Type Strains, Phase III (KMG-III): the genomes of soil and plant-associated and newly described type strains.</title>
        <authorList>
            <person name="Whitman W."/>
        </authorList>
    </citation>
    <scope>NUCLEOTIDE SEQUENCE [LARGE SCALE GENOMIC DNA]</scope>
    <source>
        <strain evidence="7 8">CECT 7378</strain>
    </source>
</reference>
<keyword evidence="8" id="KW-1185">Reference proteome</keyword>
<feature type="signal peptide" evidence="6">
    <location>
        <begin position="1"/>
        <end position="24"/>
    </location>
</feature>
<dbReference type="InterPro" id="IPR010583">
    <property type="entry name" value="MipA"/>
</dbReference>
<proteinExistence type="inferred from homology"/>
<keyword evidence="3 6" id="KW-0732">Signal</keyword>
<gene>
    <name evidence="7" type="ORF">DFP79_1059</name>
</gene>
<organism evidence="7 8">
    <name type="scientific">Marinomonas balearica</name>
    <dbReference type="NCBI Taxonomy" id="491947"/>
    <lineage>
        <taxon>Bacteria</taxon>
        <taxon>Pseudomonadati</taxon>
        <taxon>Pseudomonadota</taxon>
        <taxon>Gammaproteobacteria</taxon>
        <taxon>Oceanospirillales</taxon>
        <taxon>Oceanospirillaceae</taxon>
        <taxon>Marinomonas</taxon>
    </lineage>
</organism>
<evidence type="ECO:0000313" key="7">
    <source>
        <dbReference type="EMBL" id="TDO98647.1"/>
    </source>
</evidence>
<name>A0A4R6MAQ7_9GAMM</name>
<feature type="chain" id="PRO_5020417354" evidence="6">
    <location>
        <begin position="25"/>
        <end position="248"/>
    </location>
</feature>
<accession>A0A4R6MAQ7</accession>
<dbReference type="PANTHER" id="PTHR38776">
    <property type="entry name" value="MLTA-INTERACTING PROTEIN-RELATED"/>
    <property type="match status" value="1"/>
</dbReference>
<dbReference type="AlphaFoldDB" id="A0A4R6MAQ7"/>
<dbReference type="GO" id="GO:0009279">
    <property type="term" value="C:cell outer membrane"/>
    <property type="evidence" value="ECO:0007669"/>
    <property type="project" value="UniProtKB-SubCell"/>
</dbReference>
<evidence type="ECO:0000256" key="6">
    <source>
        <dbReference type="SAM" id="SignalP"/>
    </source>
</evidence>
<evidence type="ECO:0000256" key="3">
    <source>
        <dbReference type="ARBA" id="ARBA00022729"/>
    </source>
</evidence>
<keyword evidence="4" id="KW-0472">Membrane</keyword>
<keyword evidence="5" id="KW-0998">Cell outer membrane</keyword>
<protein>
    <submittedName>
        <fullName evidence="7">Outer membrane protein</fullName>
    </submittedName>
</protein>
<dbReference type="EMBL" id="SNXC01000010">
    <property type="protein sequence ID" value="TDO98647.1"/>
    <property type="molecule type" value="Genomic_DNA"/>
</dbReference>
<evidence type="ECO:0000256" key="1">
    <source>
        <dbReference type="ARBA" id="ARBA00004442"/>
    </source>
</evidence>
<evidence type="ECO:0000256" key="5">
    <source>
        <dbReference type="ARBA" id="ARBA00023237"/>
    </source>
</evidence>
<dbReference type="Pfam" id="PF06629">
    <property type="entry name" value="MipA"/>
    <property type="match status" value="1"/>
</dbReference>